<sequence>MDLEYFEFNETIFEFNQTDEYYFYYNLDNYFGSSAAGTFGVNPAIKGVLVFLYAVIIFVSLVGNVFICLSYKKEVIQRTNTNLFILAISINDIIQILFEPFLAISNIIFYSWPYASFTCPLVVYVQFVTVNFKAFILVAMTCEKYIAITMPTRRCYQRRVAYAITIALFLAAALVALPTALYTRVSFEILAIKGHGLCLEMWQESSQKYIYSIATMILQYFLPILVMGVSYTHIIVILQRHRIPGEPMQDRDQRLMKSKKKAVKMLIAIFVCYAVVWLPLHIITIIGDLNIGIYDQNIVHWAFKIRTSKFRHIYGRAPRKEHCFENIQITRNAHDSNFCCVNPKNLAVVTETGGGGSFTCLPVKQTGRVDANAPRVCGHAGQVLDVKWNPFNDDIIASASEDCSVKLWRIPDGGLRANLSQWEVDLHGHQRRVSYIEWHPAAENILLSAGFDFQCILWNVEQAEPVNIISCHDDTIFSVSWNKDGSLFTTSCKDKVLRVLDPRIGDVAAESTPLPNQSARSWKAVYLGDTGKIFSTFFSKSSDRNYAIWDVRNMSKPVKISSIDSSSGILLPYYDLDTKVMYLAGKGDSSISYFELVEEDPFCHYLDAFQSPSPQRGFGVMPKRGCDTSRCEVMRFYKLHASKNLIEPISMIVPRKSEQFHADIFPPTASTIPSLSADEWISGQSRDPILISMQNGHVVNNPKLTAAKAVQKQDGTIIQAPTITTYKAVGGQGSEGAGTKQANSNTKVSTSTTNRKSLPASLRNIRQLSTNQDYVSIQNNNVEVNGYGENNGVTSPTTVVSSGKEEVTSPTSKGVKKVWSPTSPKGPTLDNGLQGNDNDKATHVKKTWSLQDSSVLQEWHAGLPQNERELRKAYFRQLEEINSLKEQISLKDKRIRQLEQELSILKLPSSDCGPGQSDC</sequence>
<keyword evidence="7" id="KW-0175">Coiled coil</keyword>
<dbReference type="PROSITE" id="PS50262">
    <property type="entry name" value="G_PROTEIN_RECEP_F1_2"/>
    <property type="match status" value="1"/>
</dbReference>
<feature type="repeat" description="WD" evidence="10">
    <location>
        <begin position="426"/>
        <end position="468"/>
    </location>
</feature>
<dbReference type="PROSITE" id="PS50294">
    <property type="entry name" value="WD_REPEATS_REGION"/>
    <property type="match status" value="1"/>
</dbReference>
<evidence type="ECO:0000256" key="11">
    <source>
        <dbReference type="SAM" id="MobiDB-lite"/>
    </source>
</evidence>
<dbReference type="PRINTS" id="PR00237">
    <property type="entry name" value="GPCRRHODOPSN"/>
</dbReference>
<keyword evidence="3 10" id="KW-0853">WD repeat</keyword>
<evidence type="ECO:0000256" key="12">
    <source>
        <dbReference type="SAM" id="Phobius"/>
    </source>
</evidence>
<dbReference type="SMART" id="SM00320">
    <property type="entry name" value="WD40"/>
    <property type="match status" value="3"/>
</dbReference>
<dbReference type="PANTHER" id="PTHR10856">
    <property type="entry name" value="CORONIN"/>
    <property type="match status" value="1"/>
</dbReference>
<dbReference type="SUPFAM" id="SSF81321">
    <property type="entry name" value="Family A G protein-coupled receptor-like"/>
    <property type="match status" value="1"/>
</dbReference>
<evidence type="ECO:0000256" key="7">
    <source>
        <dbReference type="ARBA" id="ARBA00023054"/>
    </source>
</evidence>
<dbReference type="Gene3D" id="1.20.1070.10">
    <property type="entry name" value="Rhodopsin 7-helix transmembrane proteins"/>
    <property type="match status" value="1"/>
</dbReference>
<feature type="transmembrane region" description="Helical" evidence="12">
    <location>
        <begin position="160"/>
        <end position="181"/>
    </location>
</feature>
<evidence type="ECO:0000313" key="14">
    <source>
        <dbReference type="EMBL" id="KAK3094694.1"/>
    </source>
</evidence>
<feature type="compositionally biased region" description="Low complexity" evidence="11">
    <location>
        <begin position="743"/>
        <end position="757"/>
    </location>
</feature>
<dbReference type="SMART" id="SM01166">
    <property type="entry name" value="DUF1899"/>
    <property type="match status" value="1"/>
</dbReference>
<dbReference type="PANTHER" id="PTHR10856:SF44">
    <property type="entry name" value="CORONIN"/>
    <property type="match status" value="1"/>
</dbReference>
<keyword evidence="9" id="KW-0009">Actin-binding</keyword>
<evidence type="ECO:0000256" key="9">
    <source>
        <dbReference type="ARBA" id="ARBA00023203"/>
    </source>
</evidence>
<feature type="region of interest" description="Disordered" evidence="11">
    <location>
        <begin position="732"/>
        <end position="757"/>
    </location>
</feature>
<evidence type="ECO:0000259" key="13">
    <source>
        <dbReference type="PROSITE" id="PS50262"/>
    </source>
</evidence>
<dbReference type="InterPro" id="IPR015943">
    <property type="entry name" value="WD40/YVTN_repeat-like_dom_sf"/>
</dbReference>
<dbReference type="EMBL" id="VSWD01000008">
    <property type="protein sequence ID" value="KAK3094694.1"/>
    <property type="molecule type" value="Genomic_DNA"/>
</dbReference>
<evidence type="ECO:0000256" key="8">
    <source>
        <dbReference type="ARBA" id="ARBA00023136"/>
    </source>
</evidence>
<dbReference type="InterPro" id="IPR024977">
    <property type="entry name" value="Apc4-like_WD40_dom"/>
</dbReference>
<keyword evidence="5" id="KW-0677">Repeat</keyword>
<feature type="region of interest" description="Disordered" evidence="11">
    <location>
        <begin position="786"/>
        <end position="837"/>
    </location>
</feature>
<dbReference type="FunFam" id="2.130.10.10:FF:000502">
    <property type="entry name" value="Coronin"/>
    <property type="match status" value="1"/>
</dbReference>
<dbReference type="PROSITE" id="PS50082">
    <property type="entry name" value="WD_REPEATS_2"/>
    <property type="match status" value="3"/>
</dbReference>
<dbReference type="SUPFAM" id="SSF50978">
    <property type="entry name" value="WD40 repeat-like"/>
    <property type="match status" value="1"/>
</dbReference>
<feature type="transmembrane region" description="Helical" evidence="12">
    <location>
        <begin position="83"/>
        <end position="109"/>
    </location>
</feature>
<keyword evidence="15" id="KW-1185">Reference proteome</keyword>
<dbReference type="Pfam" id="PF16300">
    <property type="entry name" value="WD40_4"/>
    <property type="match status" value="1"/>
</dbReference>
<dbReference type="PROSITE" id="PS00678">
    <property type="entry name" value="WD_REPEATS_1"/>
    <property type="match status" value="1"/>
</dbReference>
<evidence type="ECO:0000256" key="6">
    <source>
        <dbReference type="ARBA" id="ARBA00022989"/>
    </source>
</evidence>
<feature type="transmembrane region" description="Helical" evidence="12">
    <location>
        <begin position="209"/>
        <end position="238"/>
    </location>
</feature>
<evidence type="ECO:0000256" key="2">
    <source>
        <dbReference type="ARBA" id="ARBA00009482"/>
    </source>
</evidence>
<accession>A0AA89BY21</accession>
<dbReference type="InterPro" id="IPR000276">
    <property type="entry name" value="GPCR_Rhodpsn"/>
</dbReference>
<dbReference type="Pfam" id="PF12894">
    <property type="entry name" value="ANAPC4_WD40"/>
    <property type="match status" value="1"/>
</dbReference>
<keyword evidence="6 12" id="KW-1133">Transmembrane helix</keyword>
<feature type="transmembrane region" description="Helical" evidence="12">
    <location>
        <begin position="262"/>
        <end position="280"/>
    </location>
</feature>
<dbReference type="GO" id="GO:0004930">
    <property type="term" value="F:G protein-coupled receptor activity"/>
    <property type="evidence" value="ECO:0007669"/>
    <property type="project" value="InterPro"/>
</dbReference>
<comment type="similarity">
    <text evidence="2">Belongs to the WD repeat coronin family.</text>
</comment>
<evidence type="ECO:0000256" key="10">
    <source>
        <dbReference type="PROSITE-ProRule" id="PRU00221"/>
    </source>
</evidence>
<keyword evidence="8 12" id="KW-0472">Membrane</keyword>
<dbReference type="InterPro" id="IPR015505">
    <property type="entry name" value="Coronin"/>
</dbReference>
<evidence type="ECO:0000313" key="15">
    <source>
        <dbReference type="Proteomes" id="UP001186944"/>
    </source>
</evidence>
<dbReference type="AlphaFoldDB" id="A0AA89BY21"/>
<evidence type="ECO:0000256" key="5">
    <source>
        <dbReference type="ARBA" id="ARBA00022737"/>
    </source>
</evidence>
<reference evidence="14" key="1">
    <citation type="submission" date="2019-08" db="EMBL/GenBank/DDBJ databases">
        <title>The improved chromosome-level genome for the pearl oyster Pinctada fucata martensii using PacBio sequencing and Hi-C.</title>
        <authorList>
            <person name="Zheng Z."/>
        </authorList>
    </citation>
    <scope>NUCLEOTIDE SEQUENCE</scope>
    <source>
        <strain evidence="14">ZZ-2019</strain>
        <tissue evidence="14">Adductor muscle</tissue>
    </source>
</reference>
<evidence type="ECO:0000256" key="1">
    <source>
        <dbReference type="ARBA" id="ARBA00004370"/>
    </source>
</evidence>
<feature type="repeat" description="WD" evidence="10">
    <location>
        <begin position="376"/>
        <end position="418"/>
    </location>
</feature>
<dbReference type="InterPro" id="IPR036322">
    <property type="entry name" value="WD40_repeat_dom_sf"/>
</dbReference>
<dbReference type="Pfam" id="PF00001">
    <property type="entry name" value="7tm_1"/>
    <property type="match status" value="1"/>
</dbReference>
<dbReference type="InterPro" id="IPR001680">
    <property type="entry name" value="WD40_rpt"/>
</dbReference>
<feature type="domain" description="G-protein coupled receptors family 1 profile" evidence="13">
    <location>
        <begin position="63"/>
        <end position="286"/>
    </location>
</feature>
<dbReference type="GO" id="GO:0016020">
    <property type="term" value="C:membrane"/>
    <property type="evidence" value="ECO:0007669"/>
    <property type="project" value="UniProtKB-SubCell"/>
</dbReference>
<feature type="repeat" description="WD" evidence="10">
    <location>
        <begin position="469"/>
        <end position="501"/>
    </location>
</feature>
<comment type="caution">
    <text evidence="14">The sequence shown here is derived from an EMBL/GenBank/DDBJ whole genome shotgun (WGS) entry which is preliminary data.</text>
</comment>
<feature type="transmembrane region" description="Helical" evidence="12">
    <location>
        <begin position="50"/>
        <end position="71"/>
    </location>
</feature>
<comment type="subcellular location">
    <subcellularLocation>
        <location evidence="1">Membrane</location>
    </subcellularLocation>
</comment>
<name>A0AA89BY21_PINIB</name>
<dbReference type="SMART" id="SM01167">
    <property type="entry name" value="DUF1900"/>
    <property type="match status" value="1"/>
</dbReference>
<gene>
    <name evidence="14" type="ORF">FSP39_005010</name>
</gene>
<dbReference type="InterPro" id="IPR017452">
    <property type="entry name" value="GPCR_Rhodpsn_7TM"/>
</dbReference>
<organism evidence="14 15">
    <name type="scientific">Pinctada imbricata</name>
    <name type="common">Atlantic pearl-oyster</name>
    <name type="synonym">Pinctada martensii</name>
    <dbReference type="NCBI Taxonomy" id="66713"/>
    <lineage>
        <taxon>Eukaryota</taxon>
        <taxon>Metazoa</taxon>
        <taxon>Spiralia</taxon>
        <taxon>Lophotrochozoa</taxon>
        <taxon>Mollusca</taxon>
        <taxon>Bivalvia</taxon>
        <taxon>Autobranchia</taxon>
        <taxon>Pteriomorphia</taxon>
        <taxon>Pterioida</taxon>
        <taxon>Pterioidea</taxon>
        <taxon>Pteriidae</taxon>
        <taxon>Pinctada</taxon>
    </lineage>
</organism>
<feature type="compositionally biased region" description="Polar residues" evidence="11">
    <location>
        <begin position="820"/>
        <end position="836"/>
    </location>
</feature>
<dbReference type="InterPro" id="IPR015048">
    <property type="entry name" value="DUF1899"/>
</dbReference>
<dbReference type="GO" id="GO:0051015">
    <property type="term" value="F:actin filament binding"/>
    <property type="evidence" value="ECO:0007669"/>
    <property type="project" value="TreeGrafter"/>
</dbReference>
<proteinExistence type="inferred from homology"/>
<evidence type="ECO:0000256" key="3">
    <source>
        <dbReference type="ARBA" id="ARBA00022574"/>
    </source>
</evidence>
<dbReference type="Proteomes" id="UP001186944">
    <property type="component" value="Unassembled WGS sequence"/>
</dbReference>
<dbReference type="InterPro" id="IPR019775">
    <property type="entry name" value="WD40_repeat_CS"/>
</dbReference>
<keyword evidence="4 12" id="KW-0812">Transmembrane</keyword>
<protein>
    <recommendedName>
        <fullName evidence="13">G-protein coupled receptors family 1 profile domain-containing protein</fullName>
    </recommendedName>
</protein>
<feature type="transmembrane region" description="Helical" evidence="12">
    <location>
        <begin position="121"/>
        <end position="140"/>
    </location>
</feature>
<dbReference type="Gene3D" id="2.130.10.10">
    <property type="entry name" value="YVTN repeat-like/Quinoprotein amine dehydrogenase"/>
    <property type="match status" value="1"/>
</dbReference>
<evidence type="ECO:0000256" key="4">
    <source>
        <dbReference type="ARBA" id="ARBA00022692"/>
    </source>
</evidence>